<dbReference type="PANTHER" id="PTHR38600:SF2">
    <property type="entry name" value="SLL0088 PROTEIN"/>
    <property type="match status" value="1"/>
</dbReference>
<dbReference type="GO" id="GO:0003677">
    <property type="term" value="F:DNA binding"/>
    <property type="evidence" value="ECO:0007669"/>
    <property type="project" value="UniProtKB-KW"/>
</dbReference>
<accession>A0A1C3NDX1</accession>
<dbReference type="InterPro" id="IPR011991">
    <property type="entry name" value="ArsR-like_HTH"/>
</dbReference>
<name>A0A1C3NDX1_9ACTN</name>
<dbReference type="GO" id="GO:0003700">
    <property type="term" value="F:DNA-binding transcription factor activity"/>
    <property type="evidence" value="ECO:0007669"/>
    <property type="project" value="InterPro"/>
</dbReference>
<dbReference type="Gene3D" id="1.10.10.10">
    <property type="entry name" value="Winged helix-like DNA-binding domain superfamily/Winged helix DNA-binding domain"/>
    <property type="match status" value="1"/>
</dbReference>
<dbReference type="AlphaFoldDB" id="A0A1C3NDX1"/>
<sequence>MSEPDAAVGPARRGPRIDDGAGRIGRAGVRGGSGSSRRAGADGGSGPAGRAGAGSGSESAGRADGGDVFAALANPTRRELLRLLLDQGEQPVQRLADHFDMRRPSLSEHLRVLKDAGLVVEQPAGRQRLYSLRPEPLRDVADWLGPYERFWRGRLTALRDVLDELPDE</sequence>
<dbReference type="STRING" id="307121.GA0070620_6396"/>
<dbReference type="PRINTS" id="PR00778">
    <property type="entry name" value="HTHARSR"/>
</dbReference>
<evidence type="ECO:0000256" key="1">
    <source>
        <dbReference type="SAM" id="MobiDB-lite"/>
    </source>
</evidence>
<organism evidence="3 4">
    <name type="scientific">Micromonospora krabiensis</name>
    <dbReference type="NCBI Taxonomy" id="307121"/>
    <lineage>
        <taxon>Bacteria</taxon>
        <taxon>Bacillati</taxon>
        <taxon>Actinomycetota</taxon>
        <taxon>Actinomycetes</taxon>
        <taxon>Micromonosporales</taxon>
        <taxon>Micromonosporaceae</taxon>
        <taxon>Micromonospora</taxon>
    </lineage>
</organism>
<dbReference type="SMART" id="SM00418">
    <property type="entry name" value="HTH_ARSR"/>
    <property type="match status" value="1"/>
</dbReference>
<dbReference type="Proteomes" id="UP000199393">
    <property type="component" value="Chromosome I"/>
</dbReference>
<dbReference type="InterPro" id="IPR001845">
    <property type="entry name" value="HTH_ArsR_DNA-bd_dom"/>
</dbReference>
<dbReference type="SUPFAM" id="SSF46785">
    <property type="entry name" value="Winged helix' DNA-binding domain"/>
    <property type="match status" value="1"/>
</dbReference>
<dbReference type="NCBIfam" id="NF033788">
    <property type="entry name" value="HTH_metalloreg"/>
    <property type="match status" value="1"/>
</dbReference>
<feature type="region of interest" description="Disordered" evidence="1">
    <location>
        <begin position="1"/>
        <end position="65"/>
    </location>
</feature>
<keyword evidence="3" id="KW-0238">DNA-binding</keyword>
<feature type="compositionally biased region" description="Gly residues" evidence="1">
    <location>
        <begin position="41"/>
        <end position="55"/>
    </location>
</feature>
<dbReference type="PROSITE" id="PS50987">
    <property type="entry name" value="HTH_ARSR_2"/>
    <property type="match status" value="1"/>
</dbReference>
<feature type="compositionally biased region" description="Gly residues" evidence="1">
    <location>
        <begin position="22"/>
        <end position="34"/>
    </location>
</feature>
<keyword evidence="4" id="KW-1185">Reference proteome</keyword>
<dbReference type="InterPro" id="IPR036388">
    <property type="entry name" value="WH-like_DNA-bd_sf"/>
</dbReference>
<dbReference type="RefSeq" id="WP_231922032.1">
    <property type="nucleotide sequence ID" value="NZ_JBHRWG010000002.1"/>
</dbReference>
<protein>
    <submittedName>
        <fullName evidence="3">DNA-binding transcriptional regulator, ArsR family</fullName>
    </submittedName>
</protein>
<dbReference type="PATRIC" id="fig|307121.4.peg.6517"/>
<evidence type="ECO:0000313" key="3">
    <source>
        <dbReference type="EMBL" id="SBV30794.1"/>
    </source>
</evidence>
<proteinExistence type="predicted"/>
<dbReference type="EMBL" id="LT598496">
    <property type="protein sequence ID" value="SBV30794.1"/>
    <property type="molecule type" value="Genomic_DNA"/>
</dbReference>
<evidence type="ECO:0000313" key="4">
    <source>
        <dbReference type="Proteomes" id="UP000199393"/>
    </source>
</evidence>
<evidence type="ECO:0000259" key="2">
    <source>
        <dbReference type="PROSITE" id="PS50987"/>
    </source>
</evidence>
<dbReference type="PANTHER" id="PTHR38600">
    <property type="entry name" value="TRANSCRIPTIONAL REGULATORY PROTEIN"/>
    <property type="match status" value="1"/>
</dbReference>
<dbReference type="CDD" id="cd00090">
    <property type="entry name" value="HTH_ARSR"/>
    <property type="match status" value="1"/>
</dbReference>
<reference evidence="4" key="1">
    <citation type="submission" date="2016-06" db="EMBL/GenBank/DDBJ databases">
        <authorList>
            <person name="Varghese N."/>
        </authorList>
    </citation>
    <scope>NUCLEOTIDE SEQUENCE [LARGE SCALE GENOMIC DNA]</scope>
    <source>
        <strain evidence="4">DSM 45344</strain>
    </source>
</reference>
<feature type="domain" description="HTH arsR-type" evidence="2">
    <location>
        <begin position="57"/>
        <end position="152"/>
    </location>
</feature>
<dbReference type="Pfam" id="PF12840">
    <property type="entry name" value="HTH_20"/>
    <property type="match status" value="1"/>
</dbReference>
<gene>
    <name evidence="3" type="ORF">GA0070620_6396</name>
</gene>
<dbReference type="InterPro" id="IPR036390">
    <property type="entry name" value="WH_DNA-bd_sf"/>
</dbReference>